<feature type="domain" description="HTH deoR-type" evidence="5">
    <location>
        <begin position="78"/>
        <end position="133"/>
    </location>
</feature>
<evidence type="ECO:0000313" key="6">
    <source>
        <dbReference type="EMBL" id="TNC29585.1"/>
    </source>
</evidence>
<dbReference type="InterPro" id="IPR036390">
    <property type="entry name" value="WH_DNA-bd_sf"/>
</dbReference>
<dbReference type="InterPro" id="IPR001034">
    <property type="entry name" value="DeoR_HTH"/>
</dbReference>
<dbReference type="Pfam" id="PF00455">
    <property type="entry name" value="DeoRC"/>
    <property type="match status" value="1"/>
</dbReference>
<dbReference type="SMART" id="SM01134">
    <property type="entry name" value="DeoRC"/>
    <property type="match status" value="1"/>
</dbReference>
<dbReference type="InterPro" id="IPR018356">
    <property type="entry name" value="Tscrpt_reg_HTH_DeoR_CS"/>
</dbReference>
<dbReference type="GO" id="GO:0003677">
    <property type="term" value="F:DNA binding"/>
    <property type="evidence" value="ECO:0007669"/>
    <property type="project" value="UniProtKB-KW"/>
</dbReference>
<reference evidence="6 7" key="1">
    <citation type="submission" date="2019-06" db="EMBL/GenBank/DDBJ databases">
        <title>Amycolatopsis alkalitolerans sp. nov., isolated from Gastrodia elata Blume.</title>
        <authorList>
            <person name="Narsing Rao M.P."/>
            <person name="Li W.J."/>
        </authorList>
    </citation>
    <scope>NUCLEOTIDE SEQUENCE [LARGE SCALE GENOMIC DNA]</scope>
    <source>
        <strain evidence="6 7">SYSUP0005</strain>
    </source>
</reference>
<dbReference type="PRINTS" id="PR00037">
    <property type="entry name" value="HTHLACR"/>
</dbReference>
<comment type="caution">
    <text evidence="6">The sequence shown here is derived from an EMBL/GenBank/DDBJ whole genome shotgun (WGS) entry which is preliminary data.</text>
</comment>
<dbReference type="InterPro" id="IPR014036">
    <property type="entry name" value="DeoR-like_C"/>
</dbReference>
<dbReference type="PANTHER" id="PTHR30363:SF44">
    <property type="entry name" value="AGA OPERON TRANSCRIPTIONAL REPRESSOR-RELATED"/>
    <property type="match status" value="1"/>
</dbReference>
<dbReference type="SUPFAM" id="SSF46785">
    <property type="entry name" value="Winged helix' DNA-binding domain"/>
    <property type="match status" value="1"/>
</dbReference>
<organism evidence="6 7">
    <name type="scientific">Amycolatopsis alkalitolerans</name>
    <dbReference type="NCBI Taxonomy" id="2547244"/>
    <lineage>
        <taxon>Bacteria</taxon>
        <taxon>Bacillati</taxon>
        <taxon>Actinomycetota</taxon>
        <taxon>Actinomycetes</taxon>
        <taxon>Pseudonocardiales</taxon>
        <taxon>Pseudonocardiaceae</taxon>
        <taxon>Amycolatopsis</taxon>
    </lineage>
</organism>
<feature type="compositionally biased region" description="Polar residues" evidence="4">
    <location>
        <begin position="22"/>
        <end position="35"/>
    </location>
</feature>
<dbReference type="PANTHER" id="PTHR30363">
    <property type="entry name" value="HTH-TYPE TRANSCRIPTIONAL REGULATOR SRLR-RELATED"/>
    <property type="match status" value="1"/>
</dbReference>
<feature type="compositionally biased region" description="Basic and acidic residues" evidence="4">
    <location>
        <begin position="62"/>
        <end position="72"/>
    </location>
</feature>
<dbReference type="EMBL" id="VDFW01000001">
    <property type="protein sequence ID" value="TNC29585.1"/>
    <property type="molecule type" value="Genomic_DNA"/>
</dbReference>
<dbReference type="SMART" id="SM00420">
    <property type="entry name" value="HTH_DEOR"/>
    <property type="match status" value="1"/>
</dbReference>
<keyword evidence="1" id="KW-0805">Transcription regulation</keyword>
<dbReference type="OrthoDB" id="7688673at2"/>
<dbReference type="Pfam" id="PF08220">
    <property type="entry name" value="HTH_DeoR"/>
    <property type="match status" value="1"/>
</dbReference>
<gene>
    <name evidence="6" type="ORF">FG385_01060</name>
</gene>
<dbReference type="PROSITE" id="PS00894">
    <property type="entry name" value="HTH_DEOR_1"/>
    <property type="match status" value="1"/>
</dbReference>
<dbReference type="Proteomes" id="UP000305546">
    <property type="component" value="Unassembled WGS sequence"/>
</dbReference>
<accession>A0A5C4M862</accession>
<sequence>MSPPTCSTWSPPRTRSCRACPSWSSGTWRVGTSPTRIEHCRRAGRPGPPAGSGPRRPNVAHPDARPSGKRSGDGLTRQQRRQRQIAEAVIDGGSIRIEDLAERFDVSVMTVHRDLDELEAHGLLRKTRGQATALASSLFESNARFRLGQQRAEKEALAQAALNLLEPGYSVFMDDSTTGVYLARLLPQRTPLTVITNFRGVIDELTDVPAITVFGLGGQYFAWCDAFMGDMTVAAIRNLRADIFVMSTSAITDGVCFHQHQDTVTFKRAMFDSAAQRILYVDHTKFGRRALHALLPLSEFDVVIVDRAAPADEMARLADLGVTVITAEPVDSVEATQ</sequence>
<keyword evidence="7" id="KW-1185">Reference proteome</keyword>
<dbReference type="Gene3D" id="1.10.10.10">
    <property type="entry name" value="Winged helix-like DNA-binding domain superfamily/Winged helix DNA-binding domain"/>
    <property type="match status" value="1"/>
</dbReference>
<name>A0A5C4M862_9PSEU</name>
<feature type="region of interest" description="Disordered" evidence="4">
    <location>
        <begin position="1"/>
        <end position="81"/>
    </location>
</feature>
<evidence type="ECO:0000313" key="7">
    <source>
        <dbReference type="Proteomes" id="UP000305546"/>
    </source>
</evidence>
<keyword evidence="2" id="KW-0238">DNA-binding</keyword>
<dbReference type="SUPFAM" id="SSF100950">
    <property type="entry name" value="NagB/RpiA/CoA transferase-like"/>
    <property type="match status" value="1"/>
</dbReference>
<keyword evidence="3" id="KW-0804">Transcription</keyword>
<evidence type="ECO:0000256" key="1">
    <source>
        <dbReference type="ARBA" id="ARBA00023015"/>
    </source>
</evidence>
<protein>
    <submittedName>
        <fullName evidence="6">DeoR/GlpR transcriptional regulator</fullName>
    </submittedName>
</protein>
<proteinExistence type="predicted"/>
<dbReference type="InterPro" id="IPR050313">
    <property type="entry name" value="Carb_Metab_HTH_regulators"/>
</dbReference>
<evidence type="ECO:0000256" key="2">
    <source>
        <dbReference type="ARBA" id="ARBA00023125"/>
    </source>
</evidence>
<dbReference type="InterPro" id="IPR036388">
    <property type="entry name" value="WH-like_DNA-bd_sf"/>
</dbReference>
<dbReference type="PROSITE" id="PS51000">
    <property type="entry name" value="HTH_DEOR_2"/>
    <property type="match status" value="1"/>
</dbReference>
<evidence type="ECO:0000256" key="3">
    <source>
        <dbReference type="ARBA" id="ARBA00023163"/>
    </source>
</evidence>
<evidence type="ECO:0000259" key="5">
    <source>
        <dbReference type="PROSITE" id="PS51000"/>
    </source>
</evidence>
<evidence type="ECO:0000256" key="4">
    <source>
        <dbReference type="SAM" id="MobiDB-lite"/>
    </source>
</evidence>
<dbReference type="GO" id="GO:0003700">
    <property type="term" value="F:DNA-binding transcription factor activity"/>
    <property type="evidence" value="ECO:0007669"/>
    <property type="project" value="InterPro"/>
</dbReference>
<dbReference type="AlphaFoldDB" id="A0A5C4M862"/>
<feature type="compositionally biased region" description="Polar residues" evidence="4">
    <location>
        <begin position="1"/>
        <end position="13"/>
    </location>
</feature>
<dbReference type="InterPro" id="IPR037171">
    <property type="entry name" value="NagB/RpiA_transferase-like"/>
</dbReference>